<protein>
    <submittedName>
        <fullName evidence="2">Uncharacterized protein</fullName>
    </submittedName>
</protein>
<sequence length="65" mass="7088">MRRPRHNPGNHPQNGKLATPAIPGESYGDSNKIRAFDRKLFAAGGLSVVLTTQRPQHDGVHGGFR</sequence>
<evidence type="ECO:0000313" key="2">
    <source>
        <dbReference type="EMBL" id="QGX98804.1"/>
    </source>
</evidence>
<dbReference type="Proteomes" id="UP000428330">
    <property type="component" value="Chromosome"/>
</dbReference>
<reference evidence="3" key="1">
    <citation type="submission" date="2018-12" db="EMBL/GenBank/DDBJ databases">
        <title>Complete genome sequence of Roseovarius sp. MME-070.</title>
        <authorList>
            <person name="Nam Y.-D."/>
            <person name="Kang J."/>
            <person name="Chung W.-H."/>
            <person name="Park Y.S."/>
        </authorList>
    </citation>
    <scope>NUCLEOTIDE SEQUENCE [LARGE SCALE GENOMIC DNA]</scope>
    <source>
        <strain evidence="3">MME-070</strain>
    </source>
</reference>
<keyword evidence="3" id="KW-1185">Reference proteome</keyword>
<dbReference type="KEGG" id="rom:EI983_11190"/>
<dbReference type="EMBL" id="CP034348">
    <property type="protein sequence ID" value="QGX98804.1"/>
    <property type="molecule type" value="Genomic_DNA"/>
</dbReference>
<feature type="region of interest" description="Disordered" evidence="1">
    <location>
        <begin position="1"/>
        <end position="30"/>
    </location>
</feature>
<evidence type="ECO:0000313" key="3">
    <source>
        <dbReference type="Proteomes" id="UP000428330"/>
    </source>
</evidence>
<accession>A0A6I6IRS8</accession>
<organism evidence="2 3">
    <name type="scientific">Roseovarius faecimaris</name>
    <dbReference type="NCBI Taxonomy" id="2494550"/>
    <lineage>
        <taxon>Bacteria</taxon>
        <taxon>Pseudomonadati</taxon>
        <taxon>Pseudomonadota</taxon>
        <taxon>Alphaproteobacteria</taxon>
        <taxon>Rhodobacterales</taxon>
        <taxon>Roseobacteraceae</taxon>
        <taxon>Roseovarius</taxon>
    </lineage>
</organism>
<name>A0A6I6IRS8_9RHOB</name>
<proteinExistence type="predicted"/>
<evidence type="ECO:0000256" key="1">
    <source>
        <dbReference type="SAM" id="MobiDB-lite"/>
    </source>
</evidence>
<gene>
    <name evidence="2" type="ORF">EI983_11190</name>
</gene>
<dbReference type="AlphaFoldDB" id="A0A6I6IRS8"/>